<dbReference type="EMBL" id="JACHJQ010000006">
    <property type="protein sequence ID" value="MBB4909716.1"/>
    <property type="molecule type" value="Genomic_DNA"/>
</dbReference>
<evidence type="ECO:0000313" key="2">
    <source>
        <dbReference type="EMBL" id="MBB4909716.1"/>
    </source>
</evidence>
<comment type="caution">
    <text evidence="2">The sequence shown here is derived from an EMBL/GenBank/DDBJ whole genome shotgun (WGS) entry which is preliminary data.</text>
</comment>
<dbReference type="Gene3D" id="3.30.470.30">
    <property type="entry name" value="DNA ligase/mRNA capping enzyme"/>
    <property type="match status" value="1"/>
</dbReference>
<dbReference type="InterPro" id="IPR021122">
    <property type="entry name" value="RNA_ligase_dom_REL/Rnl2"/>
</dbReference>
<keyword evidence="3" id="KW-1185">Reference proteome</keyword>
<proteinExistence type="predicted"/>
<dbReference type="AlphaFoldDB" id="A0A7W7QAS6"/>
<dbReference type="Pfam" id="PF09414">
    <property type="entry name" value="RNA_ligase"/>
    <property type="match status" value="1"/>
</dbReference>
<evidence type="ECO:0000313" key="3">
    <source>
        <dbReference type="Proteomes" id="UP000520767"/>
    </source>
</evidence>
<reference evidence="2 3" key="1">
    <citation type="submission" date="2020-08" db="EMBL/GenBank/DDBJ databases">
        <title>Genomic Encyclopedia of Type Strains, Phase III (KMG-III): the genomes of soil and plant-associated and newly described type strains.</title>
        <authorList>
            <person name="Whitman W."/>
        </authorList>
    </citation>
    <scope>NUCLEOTIDE SEQUENCE [LARGE SCALE GENOMIC DNA]</scope>
    <source>
        <strain evidence="2 3">CECT 8960</strain>
    </source>
</reference>
<dbReference type="RefSeq" id="WP_184813784.1">
    <property type="nucleotide sequence ID" value="NZ_JACHJQ010000006.1"/>
</dbReference>
<feature type="domain" description="RNA ligase" evidence="1">
    <location>
        <begin position="48"/>
        <end position="246"/>
    </location>
</feature>
<sequence>MEEQFDVRAADLGALNSMTKYPSIPTYHALDPGNGSLIEDDTVAFPGPVLGTEKVDGTNSRIISLPDGTFLLGSREELLYAKGDLIWNPAQGIVAALREVASGLAPVTDDCVRVHFLEVYGGKVTAASKQYTGAKAVGFRLFDVAVIPDHRAVLRQDAAAISTWRDGGGQSYLDEDALAGTAARDGFALTPRLFQVDGTELPKELDKTRAFLAEHLPATRSALDDEAGGLPEGIVLRSPDRAVIAKARFGDYDRTLRRRSR</sequence>
<evidence type="ECO:0000259" key="1">
    <source>
        <dbReference type="Pfam" id="PF09414"/>
    </source>
</evidence>
<dbReference type="Proteomes" id="UP000520767">
    <property type="component" value="Unassembled WGS sequence"/>
</dbReference>
<dbReference type="SUPFAM" id="SSF56091">
    <property type="entry name" value="DNA ligase/mRNA capping enzyme, catalytic domain"/>
    <property type="match status" value="1"/>
</dbReference>
<gene>
    <name evidence="2" type="ORF">FHR82_005974</name>
</gene>
<organism evidence="2 3">
    <name type="scientific">Actinophytocola algeriensis</name>
    <dbReference type="NCBI Taxonomy" id="1768010"/>
    <lineage>
        <taxon>Bacteria</taxon>
        <taxon>Bacillati</taxon>
        <taxon>Actinomycetota</taxon>
        <taxon>Actinomycetes</taxon>
        <taxon>Pseudonocardiales</taxon>
        <taxon>Pseudonocardiaceae</taxon>
    </lineage>
</organism>
<name>A0A7W7QAS6_9PSEU</name>
<accession>A0A7W7QAS6</accession>
<protein>
    <recommendedName>
        <fullName evidence="1">RNA ligase domain-containing protein</fullName>
    </recommendedName>
</protein>